<evidence type="ECO:0008006" key="3">
    <source>
        <dbReference type="Google" id="ProtNLM"/>
    </source>
</evidence>
<evidence type="ECO:0000313" key="2">
    <source>
        <dbReference type="EMBL" id="MBY81736.1"/>
    </source>
</evidence>
<accession>A0A2S2QVE8</accession>
<feature type="region of interest" description="Disordered" evidence="1">
    <location>
        <begin position="89"/>
        <end position="136"/>
    </location>
</feature>
<dbReference type="InterPro" id="IPR019038">
    <property type="entry name" value="POLD3"/>
</dbReference>
<name>A0A2S2QVE8_9HEMI</name>
<feature type="compositionally biased region" description="Polar residues" evidence="1">
    <location>
        <begin position="114"/>
        <end position="136"/>
    </location>
</feature>
<sequence length="136" mass="15694">MFEIFFLDKKKSENVLEVEDEIDLVQPTPPRSTVRENRKKEKQITTSTFVDDEGFICTTKEVNIVETVCEPSSKTDVIVEDAKLKEFNSEPSKKKMKLDESGHIDKKKNKTKQPKLSSNQGMKQSSLNSFFFKQNK</sequence>
<proteinExistence type="predicted"/>
<protein>
    <recommendedName>
        <fullName evidence="3">DNA polymerase delta subunit 3</fullName>
    </recommendedName>
</protein>
<dbReference type="EMBL" id="GGMS01012533">
    <property type="protein sequence ID" value="MBY81736.1"/>
    <property type="molecule type" value="Transcribed_RNA"/>
</dbReference>
<reference evidence="2" key="1">
    <citation type="submission" date="2018-04" db="EMBL/GenBank/DDBJ databases">
        <title>Transcriptome assembly of Sipha flava.</title>
        <authorList>
            <person name="Scully E.D."/>
            <person name="Geib S.M."/>
            <person name="Palmer N.A."/>
            <person name="Koch K."/>
            <person name="Bradshaw J."/>
            <person name="Heng-Moss T."/>
            <person name="Sarath G."/>
        </authorList>
    </citation>
    <scope>NUCLEOTIDE SEQUENCE</scope>
</reference>
<dbReference type="AlphaFoldDB" id="A0A2S2QVE8"/>
<dbReference type="OrthoDB" id="514823at2759"/>
<gene>
    <name evidence="2" type="ORF">g.55546</name>
</gene>
<dbReference type="GO" id="GO:0006260">
    <property type="term" value="P:DNA replication"/>
    <property type="evidence" value="ECO:0007669"/>
    <property type="project" value="InterPro"/>
</dbReference>
<dbReference type="GO" id="GO:0043625">
    <property type="term" value="C:delta DNA polymerase complex"/>
    <property type="evidence" value="ECO:0007669"/>
    <property type="project" value="InterPro"/>
</dbReference>
<evidence type="ECO:0000256" key="1">
    <source>
        <dbReference type="SAM" id="MobiDB-lite"/>
    </source>
</evidence>
<feature type="compositionally biased region" description="Basic and acidic residues" evidence="1">
    <location>
        <begin position="89"/>
        <end position="104"/>
    </location>
</feature>
<organism evidence="2">
    <name type="scientific">Sipha flava</name>
    <name type="common">yellow sugarcane aphid</name>
    <dbReference type="NCBI Taxonomy" id="143950"/>
    <lineage>
        <taxon>Eukaryota</taxon>
        <taxon>Metazoa</taxon>
        <taxon>Ecdysozoa</taxon>
        <taxon>Arthropoda</taxon>
        <taxon>Hexapoda</taxon>
        <taxon>Insecta</taxon>
        <taxon>Pterygota</taxon>
        <taxon>Neoptera</taxon>
        <taxon>Paraneoptera</taxon>
        <taxon>Hemiptera</taxon>
        <taxon>Sternorrhyncha</taxon>
        <taxon>Aphidomorpha</taxon>
        <taxon>Aphidoidea</taxon>
        <taxon>Aphididae</taxon>
        <taxon>Sipha</taxon>
    </lineage>
</organism>
<dbReference type="Pfam" id="PF09507">
    <property type="entry name" value="CDC27"/>
    <property type="match status" value="1"/>
</dbReference>